<organism evidence="5 6">
    <name type="scientific">Rhodotorula taiwanensis</name>
    <dbReference type="NCBI Taxonomy" id="741276"/>
    <lineage>
        <taxon>Eukaryota</taxon>
        <taxon>Fungi</taxon>
        <taxon>Dikarya</taxon>
        <taxon>Basidiomycota</taxon>
        <taxon>Pucciniomycotina</taxon>
        <taxon>Microbotryomycetes</taxon>
        <taxon>Sporidiobolales</taxon>
        <taxon>Sporidiobolaceae</taxon>
        <taxon>Rhodotorula</taxon>
    </lineage>
</organism>
<evidence type="ECO:0000259" key="4">
    <source>
        <dbReference type="PROSITE" id="PS50102"/>
    </source>
</evidence>
<evidence type="ECO:0000313" key="5">
    <source>
        <dbReference type="EMBL" id="POY74011.1"/>
    </source>
</evidence>
<dbReference type="GO" id="GO:0003723">
    <property type="term" value="F:RNA binding"/>
    <property type="evidence" value="ECO:0007669"/>
    <property type="project" value="UniProtKB-UniRule"/>
</dbReference>
<evidence type="ECO:0000256" key="1">
    <source>
        <dbReference type="ARBA" id="ARBA00022884"/>
    </source>
</evidence>
<comment type="caution">
    <text evidence="5">The sequence shown here is derived from an EMBL/GenBank/DDBJ whole genome shotgun (WGS) entry which is preliminary data.</text>
</comment>
<dbReference type="PROSITE" id="PS50102">
    <property type="entry name" value="RRM"/>
    <property type="match status" value="2"/>
</dbReference>
<name>A0A2S5BBA8_9BASI</name>
<feature type="region of interest" description="Disordered" evidence="3">
    <location>
        <begin position="253"/>
        <end position="348"/>
    </location>
</feature>
<dbReference type="PANTHER" id="PTHR48025:SF1">
    <property type="entry name" value="RRM DOMAIN-CONTAINING PROTEIN"/>
    <property type="match status" value="1"/>
</dbReference>
<keyword evidence="1 2" id="KW-0694">RNA-binding</keyword>
<feature type="domain" description="RRM" evidence="4">
    <location>
        <begin position="172"/>
        <end position="256"/>
    </location>
</feature>
<protein>
    <recommendedName>
        <fullName evidence="4">RRM domain-containing protein</fullName>
    </recommendedName>
</protein>
<feature type="region of interest" description="Disordered" evidence="3">
    <location>
        <begin position="145"/>
        <end position="164"/>
    </location>
</feature>
<dbReference type="InterPro" id="IPR035979">
    <property type="entry name" value="RBD_domain_sf"/>
</dbReference>
<evidence type="ECO:0000256" key="2">
    <source>
        <dbReference type="PROSITE-ProRule" id="PRU00176"/>
    </source>
</evidence>
<reference evidence="5 6" key="1">
    <citation type="journal article" date="2018" name="Front. Microbiol.">
        <title>Prospects for Fungal Bioremediation of Acidic Radioactive Waste Sites: Characterization and Genome Sequence of Rhodotorula taiwanensis MD1149.</title>
        <authorList>
            <person name="Tkavc R."/>
            <person name="Matrosova V.Y."/>
            <person name="Grichenko O.E."/>
            <person name="Gostincar C."/>
            <person name="Volpe R.P."/>
            <person name="Klimenkova P."/>
            <person name="Gaidamakova E.K."/>
            <person name="Zhou C.E."/>
            <person name="Stewart B.J."/>
            <person name="Lyman M.G."/>
            <person name="Malfatti S.A."/>
            <person name="Rubinfeld B."/>
            <person name="Courtot M."/>
            <person name="Singh J."/>
            <person name="Dalgard C.L."/>
            <person name="Hamilton T."/>
            <person name="Frey K.G."/>
            <person name="Gunde-Cimerman N."/>
            <person name="Dugan L."/>
            <person name="Daly M.J."/>
        </authorList>
    </citation>
    <scope>NUCLEOTIDE SEQUENCE [LARGE SCALE GENOMIC DNA]</scope>
    <source>
        <strain evidence="5 6">MD1149</strain>
    </source>
</reference>
<dbReference type="SUPFAM" id="SSF54928">
    <property type="entry name" value="RNA-binding domain, RBD"/>
    <property type="match status" value="2"/>
</dbReference>
<accession>A0A2S5BBA8</accession>
<dbReference type="InterPro" id="IPR050502">
    <property type="entry name" value="Euk_RNA-bind_prot"/>
</dbReference>
<dbReference type="Pfam" id="PF00076">
    <property type="entry name" value="RRM_1"/>
    <property type="match status" value="2"/>
</dbReference>
<dbReference type="Gene3D" id="3.30.70.330">
    <property type="match status" value="2"/>
</dbReference>
<evidence type="ECO:0000256" key="3">
    <source>
        <dbReference type="SAM" id="MobiDB-lite"/>
    </source>
</evidence>
<sequence>MLRGAISLARCAAPARLAVPSQFARSFSRISPVVVAVAPPRFTFAAPRVSLLHASARLQEDVASSAPTESSTVFVGQLSWNIDNEWLESEFEQYGEIKSAKVVLERDSGRSRGFGYVEFATPEAAKKALEMAGKEVDGRHINVDIATPRPAPRSYDNASPSGARPVSGAPTATLFVANLPFSATEGDVSSAFEDFGEVLSVRLPVDGRSGLPKGFGYVEFQSVEQAKAAIEAAGPAEGTEPIEIDGRMLRLDYSQPRPERSERSDRSYGGGGGRGGRFDGGGRGRGGSDRYGGDRERSGGFRGGRDNYERGGGERRRFGGGDRERSGGYGRQRDDYGGGRDNGRRERY</sequence>
<dbReference type="EMBL" id="PJQD01000029">
    <property type="protein sequence ID" value="POY74011.1"/>
    <property type="molecule type" value="Genomic_DNA"/>
</dbReference>
<dbReference type="Proteomes" id="UP000237144">
    <property type="component" value="Unassembled WGS sequence"/>
</dbReference>
<dbReference type="InterPro" id="IPR012677">
    <property type="entry name" value="Nucleotide-bd_a/b_plait_sf"/>
</dbReference>
<dbReference type="OrthoDB" id="439808at2759"/>
<gene>
    <name evidence="5" type="ORF">BMF94_2822</name>
</gene>
<dbReference type="STRING" id="741276.A0A2S5BBA8"/>
<evidence type="ECO:0000313" key="6">
    <source>
        <dbReference type="Proteomes" id="UP000237144"/>
    </source>
</evidence>
<dbReference type="InterPro" id="IPR000504">
    <property type="entry name" value="RRM_dom"/>
</dbReference>
<feature type="compositionally biased region" description="Basic and acidic residues" evidence="3">
    <location>
        <begin position="257"/>
        <end position="266"/>
    </location>
</feature>
<feature type="domain" description="RRM" evidence="4">
    <location>
        <begin position="71"/>
        <end position="148"/>
    </location>
</feature>
<feature type="compositionally biased region" description="Basic and acidic residues" evidence="3">
    <location>
        <begin position="276"/>
        <end position="348"/>
    </location>
</feature>
<proteinExistence type="predicted"/>
<dbReference type="SMART" id="SM00360">
    <property type="entry name" value="RRM"/>
    <property type="match status" value="2"/>
</dbReference>
<dbReference type="AlphaFoldDB" id="A0A2S5BBA8"/>
<keyword evidence="6" id="KW-1185">Reference proteome</keyword>
<dbReference type="PANTHER" id="PTHR48025">
    <property type="entry name" value="OS02G0815200 PROTEIN"/>
    <property type="match status" value="1"/>
</dbReference>